<dbReference type="GO" id="GO:0022857">
    <property type="term" value="F:transmembrane transporter activity"/>
    <property type="evidence" value="ECO:0007669"/>
    <property type="project" value="InterPro"/>
</dbReference>
<comment type="caution">
    <text evidence="11">The sequence shown here is derived from an EMBL/GenBank/DDBJ whole genome shotgun (WGS) entry which is preliminary data.</text>
</comment>
<keyword evidence="5 9" id="KW-0812">Transmembrane</keyword>
<keyword evidence="3" id="KW-1003">Cell membrane</keyword>
<evidence type="ECO:0000313" key="11">
    <source>
        <dbReference type="EMBL" id="KAK4877988.1"/>
    </source>
</evidence>
<keyword evidence="7 9" id="KW-0472">Membrane</keyword>
<dbReference type="InterPro" id="IPR005828">
    <property type="entry name" value="MFS_sugar_transport-like"/>
</dbReference>
<dbReference type="Gene3D" id="1.20.1250.20">
    <property type="entry name" value="MFS general substrate transporter like domains"/>
    <property type="match status" value="2"/>
</dbReference>
<proteinExistence type="predicted"/>
<feature type="transmembrane region" description="Helical" evidence="9">
    <location>
        <begin position="394"/>
        <end position="418"/>
    </location>
</feature>
<evidence type="ECO:0000256" key="6">
    <source>
        <dbReference type="ARBA" id="ARBA00022989"/>
    </source>
</evidence>
<evidence type="ECO:0000256" key="8">
    <source>
        <dbReference type="ARBA" id="ARBA00023180"/>
    </source>
</evidence>
<evidence type="ECO:0000256" key="9">
    <source>
        <dbReference type="SAM" id="Phobius"/>
    </source>
</evidence>
<reference evidence="12" key="1">
    <citation type="submission" date="2023-01" db="EMBL/GenBank/DDBJ databases">
        <title>Key to firefly adult light organ development and bioluminescence: homeobox transcription factors regulate luciferase expression and transportation to peroxisome.</title>
        <authorList>
            <person name="Fu X."/>
        </authorList>
    </citation>
    <scope>NUCLEOTIDE SEQUENCE [LARGE SCALE GENOMIC DNA]</scope>
</reference>
<sequence>MEKNQDVCLNSWNSVLPQVLAATVVTSLNLCGGQIVGYSGVIIPQMIEEQNATILITESDSAWIASAPFFSCLALSLISGVLIDRLGRLKTIMLSSVPSTIGLCLIATASNMFIIIFGRFLLGISLVFIGNASFIYISEISRPDIRGSFLALTETFTSIGIVLMYVEGWVMHWRTIAWVSNMYIIILIILTLFVPESPSWLILKKRTNQAKKSLSWFYKYNSNSSEIVDKELAAIENEQHQKKLIEKDLLKSFLLPTFYKPFLILTITFFFQQFTGAFLITLNSVIFFKEIGTEIDPYLASIYIFSLRVVATVFGIILMKKFSRRTLLMVSGGGMAVCISLSGLNTYWIQQGTSNHTWIPLCLLLCYIAFSSIGIMPIPYIVASEMFPLTIRGIAFGLIVLAATVVTSLNVCAGQIVGYSGVIIPQMMEEKNATIPITESDSASIGIEYLTGAFLVMLNSVIFFKEIGTEIDPYLASIYIFSLRVVVTLFGIILMKKFSRRTLLLVSGGGMAVCISLSGLNTYWIQQGTSNHTWIPLCLLLCYIAFSSMGVVPIPYIVAGEMFPLKIRDSAKFLADSKSDLTQQNISELEIRLKNSRTLLDKFNDVQLEIELLVSNDADLTSQILERETLENKYKSVVSATAIISSSVKSQNRE</sequence>
<dbReference type="AlphaFoldDB" id="A0AAN7P7Y8"/>
<dbReference type="FunFam" id="1.20.1250.20:FF:000218">
    <property type="entry name" value="facilitated trehalose transporter Tret1"/>
    <property type="match status" value="1"/>
</dbReference>
<protein>
    <recommendedName>
        <fullName evidence="10">Major facilitator superfamily (MFS) profile domain-containing protein</fullName>
    </recommendedName>
</protein>
<evidence type="ECO:0000256" key="2">
    <source>
        <dbReference type="ARBA" id="ARBA00022448"/>
    </source>
</evidence>
<feature type="transmembrane region" description="Helical" evidence="9">
    <location>
        <begin position="182"/>
        <end position="203"/>
    </location>
</feature>
<dbReference type="PROSITE" id="PS50850">
    <property type="entry name" value="MFS"/>
    <property type="match status" value="1"/>
</dbReference>
<feature type="transmembrane region" description="Helical" evidence="9">
    <location>
        <begin position="474"/>
        <end position="495"/>
    </location>
</feature>
<dbReference type="SUPFAM" id="SSF103473">
    <property type="entry name" value="MFS general substrate transporter"/>
    <property type="match status" value="2"/>
</dbReference>
<evidence type="ECO:0000256" key="4">
    <source>
        <dbReference type="ARBA" id="ARBA00022597"/>
    </source>
</evidence>
<gene>
    <name evidence="11" type="ORF">RN001_010494</name>
</gene>
<keyword evidence="12" id="KW-1185">Reference proteome</keyword>
<evidence type="ECO:0000313" key="12">
    <source>
        <dbReference type="Proteomes" id="UP001353858"/>
    </source>
</evidence>
<keyword evidence="4" id="KW-0762">Sugar transport</keyword>
<feature type="transmembrane region" description="Helical" evidence="9">
    <location>
        <begin position="358"/>
        <end position="382"/>
    </location>
</feature>
<dbReference type="InterPro" id="IPR050549">
    <property type="entry name" value="MFS_Trehalose_Transporter"/>
</dbReference>
<evidence type="ECO:0000256" key="3">
    <source>
        <dbReference type="ARBA" id="ARBA00022475"/>
    </source>
</evidence>
<feature type="transmembrane region" description="Helical" evidence="9">
    <location>
        <begin position="149"/>
        <end position="170"/>
    </location>
</feature>
<dbReference type="PRINTS" id="PR00171">
    <property type="entry name" value="SUGRTRNSPORT"/>
</dbReference>
<feature type="transmembrane region" description="Helical" evidence="9">
    <location>
        <begin position="534"/>
        <end position="558"/>
    </location>
</feature>
<feature type="transmembrane region" description="Helical" evidence="9">
    <location>
        <begin position="502"/>
        <end position="522"/>
    </location>
</feature>
<name>A0AAN7P7Y8_9COLE</name>
<evidence type="ECO:0000256" key="7">
    <source>
        <dbReference type="ARBA" id="ARBA00023136"/>
    </source>
</evidence>
<evidence type="ECO:0000259" key="10">
    <source>
        <dbReference type="PROSITE" id="PS50850"/>
    </source>
</evidence>
<evidence type="ECO:0000256" key="5">
    <source>
        <dbReference type="ARBA" id="ARBA00022692"/>
    </source>
</evidence>
<feature type="domain" description="Major facilitator superfamily (MFS) profile" evidence="10">
    <location>
        <begin position="18"/>
        <end position="470"/>
    </location>
</feature>
<dbReference type="GO" id="GO:0005886">
    <property type="term" value="C:plasma membrane"/>
    <property type="evidence" value="ECO:0007669"/>
    <property type="project" value="UniProtKB-SubCell"/>
</dbReference>
<dbReference type="PANTHER" id="PTHR48021">
    <property type="match status" value="1"/>
</dbReference>
<keyword evidence="2" id="KW-0813">Transport</keyword>
<keyword evidence="8" id="KW-0325">Glycoprotein</keyword>
<dbReference type="PANTHER" id="PTHR48021:SF24">
    <property type="entry name" value="MAJOR FACILITATOR SUPERFAMILY (MFS) PROFILE DOMAIN-CONTAINING PROTEIN"/>
    <property type="match status" value="1"/>
</dbReference>
<dbReference type="InterPro" id="IPR036259">
    <property type="entry name" value="MFS_trans_sf"/>
</dbReference>
<comment type="subcellular location">
    <subcellularLocation>
        <location evidence="1">Cell membrane</location>
        <topology evidence="1">Multi-pass membrane protein</topology>
    </subcellularLocation>
</comment>
<dbReference type="Proteomes" id="UP001353858">
    <property type="component" value="Unassembled WGS sequence"/>
</dbReference>
<dbReference type="Pfam" id="PF00083">
    <property type="entry name" value="Sugar_tr"/>
    <property type="match status" value="2"/>
</dbReference>
<dbReference type="InterPro" id="IPR003663">
    <property type="entry name" value="Sugar/inositol_transpt"/>
</dbReference>
<feature type="transmembrane region" description="Helical" evidence="9">
    <location>
        <begin position="262"/>
        <end position="286"/>
    </location>
</feature>
<accession>A0AAN7P7Y8</accession>
<keyword evidence="6 9" id="KW-1133">Transmembrane helix</keyword>
<evidence type="ECO:0000256" key="1">
    <source>
        <dbReference type="ARBA" id="ARBA00004651"/>
    </source>
</evidence>
<feature type="transmembrane region" description="Helical" evidence="9">
    <location>
        <begin position="120"/>
        <end position="137"/>
    </location>
</feature>
<dbReference type="InterPro" id="IPR020846">
    <property type="entry name" value="MFS_dom"/>
</dbReference>
<organism evidence="11 12">
    <name type="scientific">Aquatica leii</name>
    <dbReference type="NCBI Taxonomy" id="1421715"/>
    <lineage>
        <taxon>Eukaryota</taxon>
        <taxon>Metazoa</taxon>
        <taxon>Ecdysozoa</taxon>
        <taxon>Arthropoda</taxon>
        <taxon>Hexapoda</taxon>
        <taxon>Insecta</taxon>
        <taxon>Pterygota</taxon>
        <taxon>Neoptera</taxon>
        <taxon>Endopterygota</taxon>
        <taxon>Coleoptera</taxon>
        <taxon>Polyphaga</taxon>
        <taxon>Elateriformia</taxon>
        <taxon>Elateroidea</taxon>
        <taxon>Lampyridae</taxon>
        <taxon>Luciolinae</taxon>
        <taxon>Aquatica</taxon>
    </lineage>
</organism>
<dbReference type="EMBL" id="JARPUR010000004">
    <property type="protein sequence ID" value="KAK4877988.1"/>
    <property type="molecule type" value="Genomic_DNA"/>
</dbReference>
<feature type="transmembrane region" description="Helical" evidence="9">
    <location>
        <begin position="298"/>
        <end position="319"/>
    </location>
</feature>
<feature type="transmembrane region" description="Helical" evidence="9">
    <location>
        <begin position="62"/>
        <end position="83"/>
    </location>
</feature>
<feature type="transmembrane region" description="Helical" evidence="9">
    <location>
        <begin position="326"/>
        <end position="346"/>
    </location>
</feature>